<protein>
    <recommendedName>
        <fullName evidence="7">Hydroxyacylglutathione hydrolase</fullName>
        <ecNumber evidence="7">3.1.2.6</ecNumber>
    </recommendedName>
    <alternativeName>
        <fullName evidence="7">Glyoxalase II</fullName>
        <shortName evidence="7">Glx II</shortName>
    </alternativeName>
</protein>
<evidence type="ECO:0000256" key="4">
    <source>
        <dbReference type="ARBA" id="ARBA00022723"/>
    </source>
</evidence>
<feature type="binding site" evidence="7">
    <location>
        <position position="60"/>
    </location>
    <ligand>
        <name>Zn(2+)</name>
        <dbReference type="ChEBI" id="CHEBI:29105"/>
        <label>2</label>
    </ligand>
</feature>
<proteinExistence type="inferred from homology"/>
<dbReference type="InterPro" id="IPR050110">
    <property type="entry name" value="Glyoxalase_II_hydrolase"/>
</dbReference>
<feature type="binding site" evidence="7">
    <location>
        <position position="133"/>
    </location>
    <ligand>
        <name>Zn(2+)</name>
        <dbReference type="ChEBI" id="CHEBI:29105"/>
        <label>1</label>
    </ligand>
</feature>
<dbReference type="InterPro" id="IPR035680">
    <property type="entry name" value="Clx_II_MBL"/>
</dbReference>
<dbReference type="CDD" id="cd07723">
    <property type="entry name" value="hydroxyacylglutathione_hydrolase_MBL-fold"/>
    <property type="match status" value="1"/>
</dbReference>
<comment type="subunit">
    <text evidence="7">Monomer.</text>
</comment>
<dbReference type="PANTHER" id="PTHR43705">
    <property type="entry name" value="HYDROXYACYLGLUTATHIONE HYDROLASE"/>
    <property type="match status" value="1"/>
</dbReference>
<dbReference type="UniPathway" id="UPA00619">
    <property type="reaction ID" value="UER00676"/>
</dbReference>
<dbReference type="GO" id="GO:0004416">
    <property type="term" value="F:hydroxyacylglutathione hydrolase activity"/>
    <property type="evidence" value="ECO:0007669"/>
    <property type="project" value="UniProtKB-UniRule"/>
</dbReference>
<dbReference type="EC" id="3.1.2.6" evidence="7"/>
<evidence type="ECO:0000313" key="9">
    <source>
        <dbReference type="EMBL" id="SLN57173.1"/>
    </source>
</evidence>
<evidence type="ECO:0000256" key="1">
    <source>
        <dbReference type="ARBA" id="ARBA00001623"/>
    </source>
</evidence>
<comment type="pathway">
    <text evidence="2 7">Secondary metabolite metabolism; methylglyoxal degradation; (R)-lactate from methylglyoxal: step 2/2.</text>
</comment>
<feature type="binding site" evidence="7">
    <location>
        <position position="171"/>
    </location>
    <ligand>
        <name>Zn(2+)</name>
        <dbReference type="ChEBI" id="CHEBI:29105"/>
        <label>2</label>
    </ligand>
</feature>
<dbReference type="Pfam" id="PF16123">
    <property type="entry name" value="HAGH_C"/>
    <property type="match status" value="1"/>
</dbReference>
<feature type="domain" description="Metallo-beta-lactamase" evidence="8">
    <location>
        <begin position="13"/>
        <end position="171"/>
    </location>
</feature>
<dbReference type="NCBIfam" id="TIGR03413">
    <property type="entry name" value="GSH_gloB"/>
    <property type="match status" value="1"/>
</dbReference>
<dbReference type="InterPro" id="IPR017782">
    <property type="entry name" value="Hydroxyacylglutathione_Hdrlase"/>
</dbReference>
<sequence>MPLEIVTIPCLSDNYAYLLHEAETGATALVDAPEADPIRVALDERGWGLDHVLLTHHHWDHVDGLAELREAFSPQVWGAKADAERLPALDHALSDGDTVPLLGEEMHVFDVSGHTIGHIAFHFPASAALFTADSLMAMGCGRLFEGTPEMMMASLGKLAALPGETRVYSGHEYTAHNARFAITIEPGNPELQARMARITEARSREEPTVPSTLAEERATNPFLRAHVPAVKAGAGLPEGSDLAVFTAVREARNGF</sequence>
<evidence type="ECO:0000313" key="10">
    <source>
        <dbReference type="Proteomes" id="UP000193409"/>
    </source>
</evidence>
<dbReference type="OrthoDB" id="9802248at2"/>
<gene>
    <name evidence="7 9" type="primary">gloB</name>
    <name evidence="9" type="ORF">PSA7680_02992</name>
</gene>
<keyword evidence="10" id="KW-1185">Reference proteome</keyword>
<evidence type="ECO:0000256" key="5">
    <source>
        <dbReference type="ARBA" id="ARBA00022801"/>
    </source>
</evidence>
<dbReference type="PIRSF" id="PIRSF005457">
    <property type="entry name" value="Glx"/>
    <property type="match status" value="1"/>
</dbReference>
<feature type="binding site" evidence="7">
    <location>
        <position position="58"/>
    </location>
    <ligand>
        <name>Zn(2+)</name>
        <dbReference type="ChEBI" id="CHEBI:29105"/>
        <label>1</label>
    </ligand>
</feature>
<dbReference type="InterPro" id="IPR036866">
    <property type="entry name" value="RibonucZ/Hydroxyglut_hydro"/>
</dbReference>
<dbReference type="RefSeq" id="WP_085869521.1">
    <property type="nucleotide sequence ID" value="NZ_FWFQ01000024.1"/>
</dbReference>
<name>A0A1Y5T6Q5_9RHOB</name>
<keyword evidence="6 7" id="KW-0862">Zinc</keyword>
<keyword evidence="5 7" id="KW-0378">Hydrolase</keyword>
<dbReference type="SUPFAM" id="SSF56281">
    <property type="entry name" value="Metallo-hydrolase/oxidoreductase"/>
    <property type="match status" value="1"/>
</dbReference>
<evidence type="ECO:0000256" key="2">
    <source>
        <dbReference type="ARBA" id="ARBA00004963"/>
    </source>
</evidence>
<reference evidence="9 10" key="1">
    <citation type="submission" date="2017-03" db="EMBL/GenBank/DDBJ databases">
        <authorList>
            <person name="Afonso C.L."/>
            <person name="Miller P.J."/>
            <person name="Scott M.A."/>
            <person name="Spackman E."/>
            <person name="Goraichik I."/>
            <person name="Dimitrov K.M."/>
            <person name="Suarez D.L."/>
            <person name="Swayne D.E."/>
        </authorList>
    </citation>
    <scope>NUCLEOTIDE SEQUENCE [LARGE SCALE GENOMIC DNA]</scope>
    <source>
        <strain evidence="9 10">CECT 7680</strain>
    </source>
</reference>
<evidence type="ECO:0000259" key="8">
    <source>
        <dbReference type="SMART" id="SM00849"/>
    </source>
</evidence>
<keyword evidence="4 7" id="KW-0479">Metal-binding</keyword>
<dbReference type="InterPro" id="IPR032282">
    <property type="entry name" value="HAGH_C"/>
</dbReference>
<evidence type="ECO:0000256" key="6">
    <source>
        <dbReference type="ARBA" id="ARBA00022833"/>
    </source>
</evidence>
<evidence type="ECO:0000256" key="3">
    <source>
        <dbReference type="ARBA" id="ARBA00006759"/>
    </source>
</evidence>
<comment type="function">
    <text evidence="7">Thiolesterase that catalyzes the hydrolysis of S-D-lactoyl-glutathione to form glutathione and D-lactic acid.</text>
</comment>
<dbReference type="EMBL" id="FWFQ01000024">
    <property type="protein sequence ID" value="SLN57173.1"/>
    <property type="molecule type" value="Genomic_DNA"/>
</dbReference>
<dbReference type="SMART" id="SM00849">
    <property type="entry name" value="Lactamase_B"/>
    <property type="match status" value="1"/>
</dbReference>
<feature type="binding site" evidence="7">
    <location>
        <position position="61"/>
    </location>
    <ligand>
        <name>Zn(2+)</name>
        <dbReference type="ChEBI" id="CHEBI:29105"/>
        <label>2</label>
    </ligand>
</feature>
<dbReference type="InterPro" id="IPR001279">
    <property type="entry name" value="Metallo-B-lactamas"/>
</dbReference>
<comment type="catalytic activity">
    <reaction evidence="1 7">
        <text>an S-(2-hydroxyacyl)glutathione + H2O = a 2-hydroxy carboxylate + glutathione + H(+)</text>
        <dbReference type="Rhea" id="RHEA:21864"/>
        <dbReference type="ChEBI" id="CHEBI:15377"/>
        <dbReference type="ChEBI" id="CHEBI:15378"/>
        <dbReference type="ChEBI" id="CHEBI:57925"/>
        <dbReference type="ChEBI" id="CHEBI:58896"/>
        <dbReference type="ChEBI" id="CHEBI:71261"/>
        <dbReference type="EC" id="3.1.2.6"/>
    </reaction>
</comment>
<feature type="binding site" evidence="7">
    <location>
        <position position="56"/>
    </location>
    <ligand>
        <name>Zn(2+)</name>
        <dbReference type="ChEBI" id="CHEBI:29105"/>
        <label>1</label>
    </ligand>
</feature>
<comment type="similarity">
    <text evidence="3 7">Belongs to the metallo-beta-lactamase superfamily. Glyoxalase II family.</text>
</comment>
<dbReference type="Proteomes" id="UP000193409">
    <property type="component" value="Unassembled WGS sequence"/>
</dbReference>
<organism evidence="9 10">
    <name type="scientific">Pseudoruegeria aquimaris</name>
    <dbReference type="NCBI Taxonomy" id="393663"/>
    <lineage>
        <taxon>Bacteria</taxon>
        <taxon>Pseudomonadati</taxon>
        <taxon>Pseudomonadota</taxon>
        <taxon>Alphaproteobacteria</taxon>
        <taxon>Rhodobacterales</taxon>
        <taxon>Roseobacteraceae</taxon>
        <taxon>Pseudoruegeria</taxon>
    </lineage>
</organism>
<dbReference type="Gene3D" id="3.60.15.10">
    <property type="entry name" value="Ribonuclease Z/Hydroxyacylglutathione hydrolase-like"/>
    <property type="match status" value="1"/>
</dbReference>
<evidence type="ECO:0000256" key="7">
    <source>
        <dbReference type="HAMAP-Rule" id="MF_01374"/>
    </source>
</evidence>
<feature type="binding site" evidence="7">
    <location>
        <position position="114"/>
    </location>
    <ligand>
        <name>Zn(2+)</name>
        <dbReference type="ChEBI" id="CHEBI:29105"/>
        <label>1</label>
    </ligand>
</feature>
<dbReference type="GO" id="GO:0046872">
    <property type="term" value="F:metal ion binding"/>
    <property type="evidence" value="ECO:0007669"/>
    <property type="project" value="UniProtKB-KW"/>
</dbReference>
<dbReference type="Pfam" id="PF00753">
    <property type="entry name" value="Lactamase_B"/>
    <property type="match status" value="1"/>
</dbReference>
<accession>A0A1Y5T6Q5</accession>
<comment type="cofactor">
    <cofactor evidence="7">
        <name>Zn(2+)</name>
        <dbReference type="ChEBI" id="CHEBI:29105"/>
    </cofactor>
    <text evidence="7">Binds 2 Zn(2+) ions per subunit.</text>
</comment>
<dbReference type="HAMAP" id="MF_01374">
    <property type="entry name" value="Glyoxalase_2"/>
    <property type="match status" value="1"/>
</dbReference>
<dbReference type="AlphaFoldDB" id="A0A1Y5T6Q5"/>
<feature type="binding site" evidence="7">
    <location>
        <position position="133"/>
    </location>
    <ligand>
        <name>Zn(2+)</name>
        <dbReference type="ChEBI" id="CHEBI:29105"/>
        <label>2</label>
    </ligand>
</feature>
<dbReference type="GO" id="GO:0019243">
    <property type="term" value="P:methylglyoxal catabolic process to D-lactate via S-lactoyl-glutathione"/>
    <property type="evidence" value="ECO:0007669"/>
    <property type="project" value="UniProtKB-UniRule"/>
</dbReference>
<dbReference type="PANTHER" id="PTHR43705:SF1">
    <property type="entry name" value="HYDROXYACYLGLUTATHIONE HYDROLASE GLOB"/>
    <property type="match status" value="1"/>
</dbReference>